<dbReference type="Proteomes" id="UP001501095">
    <property type="component" value="Unassembled WGS sequence"/>
</dbReference>
<proteinExistence type="predicted"/>
<name>A0ABP6B712_9ACTN</name>
<dbReference type="InterPro" id="IPR032557">
    <property type="entry name" value="DUF4935"/>
</dbReference>
<evidence type="ECO:0000313" key="2">
    <source>
        <dbReference type="EMBL" id="GAA2543546.1"/>
    </source>
</evidence>
<reference evidence="3" key="1">
    <citation type="journal article" date="2019" name="Int. J. Syst. Evol. Microbiol.">
        <title>The Global Catalogue of Microorganisms (GCM) 10K type strain sequencing project: providing services to taxonomists for standard genome sequencing and annotation.</title>
        <authorList>
            <consortium name="The Broad Institute Genomics Platform"/>
            <consortium name="The Broad Institute Genome Sequencing Center for Infectious Disease"/>
            <person name="Wu L."/>
            <person name="Ma J."/>
        </authorList>
    </citation>
    <scope>NUCLEOTIDE SEQUENCE [LARGE SCALE GENOMIC DNA]</scope>
    <source>
        <strain evidence="3">JCM 6924</strain>
    </source>
</reference>
<evidence type="ECO:0000313" key="3">
    <source>
        <dbReference type="Proteomes" id="UP001501095"/>
    </source>
</evidence>
<organism evidence="2 3">
    <name type="scientific">Streptomyces levis</name>
    <dbReference type="NCBI Taxonomy" id="285566"/>
    <lineage>
        <taxon>Bacteria</taxon>
        <taxon>Bacillati</taxon>
        <taxon>Actinomycetota</taxon>
        <taxon>Actinomycetes</taxon>
        <taxon>Kitasatosporales</taxon>
        <taxon>Streptomycetaceae</taxon>
        <taxon>Streptomyces</taxon>
    </lineage>
</organism>
<protein>
    <recommendedName>
        <fullName evidence="1">DUF4935 domain-containing protein</fullName>
    </recommendedName>
</protein>
<keyword evidence="3" id="KW-1185">Reference proteome</keyword>
<feature type="domain" description="DUF4935" evidence="1">
    <location>
        <begin position="17"/>
        <end position="153"/>
    </location>
</feature>
<gene>
    <name evidence="2" type="ORF">GCM10010423_48190</name>
</gene>
<comment type="caution">
    <text evidence="2">The sequence shown here is derived from an EMBL/GenBank/DDBJ whole genome shotgun (WGS) entry which is preliminary data.</text>
</comment>
<evidence type="ECO:0000259" key="1">
    <source>
        <dbReference type="Pfam" id="PF16289"/>
    </source>
</evidence>
<dbReference type="Pfam" id="PF16289">
    <property type="entry name" value="PIN_12"/>
    <property type="match status" value="1"/>
</dbReference>
<dbReference type="EMBL" id="BAAATM010000015">
    <property type="protein sequence ID" value="GAA2543546.1"/>
    <property type="molecule type" value="Genomic_DNA"/>
</dbReference>
<accession>A0ABP6B712</accession>
<sequence>MSADLIKTIRAAGVQEVAVPWAVMEELAAQHAVRYKEKFDDAHAAVAALRRDTPWPIPQLTLPDFAPERVRQHWRDRYSALVDVLPVSASVLQEAVFREANLLAPCKLVAVKGQEKQEKVGARDAAIWLTAVQYAREHEDDTVYFVSRNTKDFGDGTTYKHPMNLDVQDLGGRFVHYTSLDDVVKEFTEPTDVDEEAVRAILAMPENTQVIVEEAWQDGRYLPSPGRLSAHGFRCTVSPVVDTAGGGVSDGNSLSLGWLYRPKVLLDGVRDISAYRIGDHVWCTATARWLLSGSALIAQPFTLAGAVAEWETRVLVSPTSSESPLTVLRSAAPSGVSQEEFASVGDIPTWGKNYPALPTQGNGSHVEGLVRTLLNLGLAQSESRGVPM</sequence>